<evidence type="ECO:0000313" key="1">
    <source>
        <dbReference type="EMBL" id="PPQ33615.1"/>
    </source>
</evidence>
<dbReference type="AlphaFoldDB" id="A0A2S6NG40"/>
<name>A0A2S6NG40_9HYPH</name>
<dbReference type="RefSeq" id="WP_146089792.1">
    <property type="nucleotide sequence ID" value="NZ_JACIGC010000039.1"/>
</dbReference>
<proteinExistence type="predicted"/>
<reference evidence="1 2" key="1">
    <citation type="journal article" date="2018" name="Arch. Microbiol.">
        <title>New insights into the metabolic potential of the phototrophic purple bacterium Rhodopila globiformis DSM 161(T) from its draft genome sequence and evidence for a vanadium-dependent nitrogenase.</title>
        <authorList>
            <person name="Imhoff J.F."/>
            <person name="Rahn T."/>
            <person name="Kunzel S."/>
            <person name="Neulinger S.C."/>
        </authorList>
    </citation>
    <scope>NUCLEOTIDE SEQUENCE [LARGE SCALE GENOMIC DNA]</scope>
    <source>
        <strain evidence="1 2">DSM 16996</strain>
    </source>
</reference>
<protein>
    <submittedName>
        <fullName evidence="1">Uncharacterized protein</fullName>
    </submittedName>
</protein>
<comment type="caution">
    <text evidence="1">The sequence shown here is derived from an EMBL/GenBank/DDBJ whole genome shotgun (WGS) entry which is preliminary data.</text>
</comment>
<accession>A0A2S6NG40</accession>
<dbReference type="EMBL" id="NHSJ01000016">
    <property type="protein sequence ID" value="PPQ33615.1"/>
    <property type="molecule type" value="Genomic_DNA"/>
</dbReference>
<organism evidence="1 2">
    <name type="scientific">Rhodoblastus sphagnicola</name>
    <dbReference type="NCBI Taxonomy" id="333368"/>
    <lineage>
        <taxon>Bacteria</taxon>
        <taxon>Pseudomonadati</taxon>
        <taxon>Pseudomonadota</taxon>
        <taxon>Alphaproteobacteria</taxon>
        <taxon>Hyphomicrobiales</taxon>
        <taxon>Rhodoblastaceae</taxon>
        <taxon>Rhodoblastus</taxon>
    </lineage>
</organism>
<sequence length="88" mass="9778">MAIDDGLLPAVEDFWEKQVVSDAARVRPEREGSHDDGKSYCAALFWPLASDEKSDRGHGARSLPTPRPRRANPAPGAPFQNRAVRRRP</sequence>
<gene>
    <name evidence="1" type="ORF">CCR94_01150</name>
</gene>
<dbReference type="Proteomes" id="UP000239089">
    <property type="component" value="Unassembled WGS sequence"/>
</dbReference>
<evidence type="ECO:0000313" key="2">
    <source>
        <dbReference type="Proteomes" id="UP000239089"/>
    </source>
</evidence>
<keyword evidence="2" id="KW-1185">Reference proteome</keyword>